<sequence>MFALLGREANRRLREAHIAHGLTPQQFHILGLLHDHGPLGQTDLAARTQTAASMLVTQLNPLEADGLVSRQRDAADRRRHVVLLTEAGRERLREAGDAQRAVEDELFGVLTAGDRAELTRLLALLRDDMTGGNAHCATPSSLGRPEG</sequence>
<dbReference type="GO" id="GO:0006950">
    <property type="term" value="P:response to stress"/>
    <property type="evidence" value="ECO:0007669"/>
    <property type="project" value="TreeGrafter"/>
</dbReference>
<dbReference type="SMART" id="SM00347">
    <property type="entry name" value="HTH_MARR"/>
    <property type="match status" value="1"/>
</dbReference>
<dbReference type="Proteomes" id="UP000317982">
    <property type="component" value="Unassembled WGS sequence"/>
</dbReference>
<dbReference type="InterPro" id="IPR039422">
    <property type="entry name" value="MarR/SlyA-like"/>
</dbReference>
<dbReference type="Pfam" id="PF01047">
    <property type="entry name" value="MarR"/>
    <property type="match status" value="1"/>
</dbReference>
<dbReference type="InterPro" id="IPR036390">
    <property type="entry name" value="WH_DNA-bd_sf"/>
</dbReference>
<dbReference type="Gene3D" id="1.10.10.10">
    <property type="entry name" value="Winged helix-like DNA-binding domain superfamily/Winged helix DNA-binding domain"/>
    <property type="match status" value="1"/>
</dbReference>
<dbReference type="InterPro" id="IPR000835">
    <property type="entry name" value="HTH_MarR-typ"/>
</dbReference>
<reference evidence="2 3" key="1">
    <citation type="submission" date="2019-07" db="EMBL/GenBank/DDBJ databases">
        <title>Cryptosporangium phraense sp. nov., isolated from plant litter.</title>
        <authorList>
            <person name="Suriyachadkun C."/>
        </authorList>
    </citation>
    <scope>NUCLEOTIDE SEQUENCE [LARGE SCALE GENOMIC DNA]</scope>
    <source>
        <strain evidence="2 3">A-T 5661</strain>
    </source>
</reference>
<dbReference type="AlphaFoldDB" id="A0A545AMP8"/>
<evidence type="ECO:0000313" key="2">
    <source>
        <dbReference type="EMBL" id="TQS42540.1"/>
    </source>
</evidence>
<dbReference type="PROSITE" id="PS50995">
    <property type="entry name" value="HTH_MARR_2"/>
    <property type="match status" value="1"/>
</dbReference>
<feature type="domain" description="HTH marR-type" evidence="1">
    <location>
        <begin position="1"/>
        <end position="127"/>
    </location>
</feature>
<dbReference type="EMBL" id="VIRS01000018">
    <property type="protein sequence ID" value="TQS42540.1"/>
    <property type="molecule type" value="Genomic_DNA"/>
</dbReference>
<dbReference type="OrthoDB" id="3628964at2"/>
<name>A0A545AMP8_9ACTN</name>
<gene>
    <name evidence="2" type="ORF">FL583_24110</name>
</gene>
<dbReference type="InParanoid" id="A0A545AMP8"/>
<dbReference type="GO" id="GO:0003700">
    <property type="term" value="F:DNA-binding transcription factor activity"/>
    <property type="evidence" value="ECO:0007669"/>
    <property type="project" value="InterPro"/>
</dbReference>
<evidence type="ECO:0000313" key="3">
    <source>
        <dbReference type="Proteomes" id="UP000317982"/>
    </source>
</evidence>
<keyword evidence="3" id="KW-1185">Reference proteome</keyword>
<organism evidence="2 3">
    <name type="scientific">Cryptosporangium phraense</name>
    <dbReference type="NCBI Taxonomy" id="2593070"/>
    <lineage>
        <taxon>Bacteria</taxon>
        <taxon>Bacillati</taxon>
        <taxon>Actinomycetota</taxon>
        <taxon>Actinomycetes</taxon>
        <taxon>Cryptosporangiales</taxon>
        <taxon>Cryptosporangiaceae</taxon>
        <taxon>Cryptosporangium</taxon>
    </lineage>
</organism>
<dbReference type="SUPFAM" id="SSF46785">
    <property type="entry name" value="Winged helix' DNA-binding domain"/>
    <property type="match status" value="1"/>
</dbReference>
<accession>A0A545AMP8</accession>
<dbReference type="PANTHER" id="PTHR33164:SF99">
    <property type="entry name" value="MARR FAMILY REGULATORY PROTEIN"/>
    <property type="match status" value="1"/>
</dbReference>
<dbReference type="InterPro" id="IPR036388">
    <property type="entry name" value="WH-like_DNA-bd_sf"/>
</dbReference>
<dbReference type="PANTHER" id="PTHR33164">
    <property type="entry name" value="TRANSCRIPTIONAL REGULATOR, MARR FAMILY"/>
    <property type="match status" value="1"/>
</dbReference>
<evidence type="ECO:0000259" key="1">
    <source>
        <dbReference type="PROSITE" id="PS50995"/>
    </source>
</evidence>
<proteinExistence type="predicted"/>
<protein>
    <submittedName>
        <fullName evidence="2">Winged helix-turn-helix transcriptional regulator</fullName>
    </submittedName>
</protein>
<comment type="caution">
    <text evidence="2">The sequence shown here is derived from an EMBL/GenBank/DDBJ whole genome shotgun (WGS) entry which is preliminary data.</text>
</comment>